<dbReference type="Gene3D" id="1.20.144.10">
    <property type="entry name" value="Phosphatidic acid phosphatase type 2/haloperoxidase"/>
    <property type="match status" value="1"/>
</dbReference>
<dbReference type="AlphaFoldDB" id="A0A3M8T5W4"/>
<feature type="domain" description="Phosphatidic acid phosphatase type 2/haloperoxidase" evidence="3">
    <location>
        <begin position="210"/>
        <end position="287"/>
    </location>
</feature>
<feature type="region of interest" description="Disordered" evidence="1">
    <location>
        <begin position="15"/>
        <end position="64"/>
    </location>
</feature>
<dbReference type="Proteomes" id="UP000267049">
    <property type="component" value="Unassembled WGS sequence"/>
</dbReference>
<feature type="compositionally biased region" description="Low complexity" evidence="1">
    <location>
        <begin position="30"/>
        <end position="39"/>
    </location>
</feature>
<accession>A0A3M8T5W4</accession>
<name>A0A3M8T5W4_9GAMM</name>
<dbReference type="Pfam" id="PF01569">
    <property type="entry name" value="PAP2"/>
    <property type="match status" value="1"/>
</dbReference>
<evidence type="ECO:0000256" key="1">
    <source>
        <dbReference type="SAM" id="MobiDB-lite"/>
    </source>
</evidence>
<organism evidence="4 5">
    <name type="scientific">Montanilutibacter psychrotolerans</name>
    <dbReference type="NCBI Taxonomy" id="1327343"/>
    <lineage>
        <taxon>Bacteria</taxon>
        <taxon>Pseudomonadati</taxon>
        <taxon>Pseudomonadota</taxon>
        <taxon>Gammaproteobacteria</taxon>
        <taxon>Lysobacterales</taxon>
        <taxon>Lysobacteraceae</taxon>
        <taxon>Montanilutibacter</taxon>
    </lineage>
</organism>
<protein>
    <recommendedName>
        <fullName evidence="3">Phosphatidic acid phosphatase type 2/haloperoxidase domain-containing protein</fullName>
    </recommendedName>
</protein>
<proteinExistence type="predicted"/>
<dbReference type="GO" id="GO:0016020">
    <property type="term" value="C:membrane"/>
    <property type="evidence" value="ECO:0007669"/>
    <property type="project" value="UniProtKB-SubCell"/>
</dbReference>
<feature type="transmembrane region" description="Helical" evidence="2">
    <location>
        <begin position="270"/>
        <end position="288"/>
    </location>
</feature>
<evidence type="ECO:0000313" key="4">
    <source>
        <dbReference type="EMBL" id="RNF86142.1"/>
    </source>
</evidence>
<keyword evidence="5" id="KW-1185">Reference proteome</keyword>
<evidence type="ECO:0000313" key="5">
    <source>
        <dbReference type="Proteomes" id="UP000267049"/>
    </source>
</evidence>
<feature type="transmembrane region" description="Helical" evidence="2">
    <location>
        <begin position="170"/>
        <end position="192"/>
    </location>
</feature>
<evidence type="ECO:0000256" key="2">
    <source>
        <dbReference type="SAM" id="Phobius"/>
    </source>
</evidence>
<dbReference type="InterPro" id="IPR036938">
    <property type="entry name" value="PAP2/HPO_sf"/>
</dbReference>
<comment type="caution">
    <text evidence="4">The sequence shown here is derived from an EMBL/GenBank/DDBJ whole genome shotgun (WGS) entry which is preliminary data.</text>
</comment>
<gene>
    <name evidence="4" type="ORF">EER27_01540</name>
</gene>
<keyword evidence="2" id="KW-0472">Membrane</keyword>
<feature type="transmembrane region" description="Helical" evidence="2">
    <location>
        <begin position="100"/>
        <end position="121"/>
    </location>
</feature>
<evidence type="ECO:0000259" key="3">
    <source>
        <dbReference type="Pfam" id="PF01569"/>
    </source>
</evidence>
<dbReference type="EMBL" id="RIBS01000001">
    <property type="protein sequence ID" value="RNF86142.1"/>
    <property type="molecule type" value="Genomic_DNA"/>
</dbReference>
<reference evidence="4 5" key="1">
    <citation type="submission" date="2018-11" db="EMBL/GenBank/DDBJ databases">
        <title>Lysobacter cryohumiis sp. nov., isolated from soil in the Tianshan Mountains, Xinjiang, China.</title>
        <authorList>
            <person name="Luo Y."/>
            <person name="Sheng H."/>
        </authorList>
    </citation>
    <scope>NUCLEOTIDE SEQUENCE [LARGE SCALE GENOMIC DNA]</scope>
    <source>
        <strain evidence="4 5">ZS60</strain>
    </source>
</reference>
<keyword evidence="2" id="KW-1133">Transmembrane helix</keyword>
<feature type="transmembrane region" description="Helical" evidence="2">
    <location>
        <begin position="141"/>
        <end position="163"/>
    </location>
</feature>
<keyword evidence="2" id="KW-0812">Transmembrane</keyword>
<dbReference type="InterPro" id="IPR000326">
    <property type="entry name" value="PAP2/HPO"/>
</dbReference>
<dbReference type="SUPFAM" id="SSF48317">
    <property type="entry name" value="Acid phosphatase/Vanadium-dependent haloperoxidase"/>
    <property type="match status" value="1"/>
</dbReference>
<sequence length="299" mass="32338">MGCAGMSVPGSFARRRRRGTCLATPDTPGRIRATAAAPHARQRAKPPRCQGDKARQGATATGNADAVPGCSAFRSPRCPPMLEQASPFPRAAAPAQRVSLSWRVACVLALVTLNTVIYLGINAHPIRAPQLLPQTAVDAWLGRHAWTIWPYWLLLLINPLLAIAIRERHLLLATLRAYLLAISCNVVVWLAWPTRIARDGVPDGLDPLTQGAWQVLFALDGDNNCFPSGHITIPVVVAAGFCAQYPQARRWVWPLVILLAPSIVTTGQHYAWDLFGGALTAVIGLWLAGGDLRRPRIGA</sequence>